<comment type="caution">
    <text evidence="11">The sequence shown here is derived from an EMBL/GenBank/DDBJ whole genome shotgun (WGS) entry which is preliminary data.</text>
</comment>
<evidence type="ECO:0000256" key="6">
    <source>
        <dbReference type="ARBA" id="ARBA00022519"/>
    </source>
</evidence>
<evidence type="ECO:0000313" key="11">
    <source>
        <dbReference type="EMBL" id="GAA4950479.1"/>
    </source>
</evidence>
<dbReference type="Proteomes" id="UP001409585">
    <property type="component" value="Unassembled WGS sequence"/>
</dbReference>
<dbReference type="EMBL" id="BAABLX010000028">
    <property type="protein sequence ID" value="GAA4950479.1"/>
    <property type="molecule type" value="Genomic_DNA"/>
</dbReference>
<sequence length="262" mass="28762">MNKNILSNFWLWLTLLVLLVVLIIVKIPANLAAFVFTKAVPGLSLAEIQGTFWRGTAGTALLNVNGDLYSLGKFDWRLKPLSLITMKPCSHVSFIYQNQTATGDVCGRDQRVDLTDFSVNLPATVLDMWVPASLSGELSMMIEEGTLIGNQVRQMTGNLSWRNGAYHDGANWINLGSFGGNLVEDQRGGVNLKLIDLGGPLIADLDINYNPGLRPNDEYGVALAGEIGVRDSAHRDLQQIVPTVLGTIGERSQRGYSFEWQQ</sequence>
<keyword evidence="9" id="KW-0472">Membrane</keyword>
<evidence type="ECO:0000313" key="12">
    <source>
        <dbReference type="Proteomes" id="UP001409585"/>
    </source>
</evidence>
<gene>
    <name evidence="11" type="ORF">GCM10025791_33500</name>
</gene>
<evidence type="ECO:0000256" key="5">
    <source>
        <dbReference type="ARBA" id="ARBA00022475"/>
    </source>
</evidence>
<dbReference type="AlphaFoldDB" id="A0AAV3U5T2"/>
<keyword evidence="8" id="KW-0653">Protein transport</keyword>
<evidence type="ECO:0000256" key="2">
    <source>
        <dbReference type="ARBA" id="ARBA00007208"/>
    </source>
</evidence>
<keyword evidence="5" id="KW-1003">Cell membrane</keyword>
<dbReference type="GO" id="GO:0015628">
    <property type="term" value="P:protein secretion by the type II secretion system"/>
    <property type="evidence" value="ECO:0007669"/>
    <property type="project" value="InterPro"/>
</dbReference>
<organism evidence="11 12">
    <name type="scientific">Halioxenophilus aromaticivorans</name>
    <dbReference type="NCBI Taxonomy" id="1306992"/>
    <lineage>
        <taxon>Bacteria</taxon>
        <taxon>Pseudomonadati</taxon>
        <taxon>Pseudomonadota</taxon>
        <taxon>Gammaproteobacteria</taxon>
        <taxon>Alteromonadales</taxon>
        <taxon>Alteromonadaceae</taxon>
        <taxon>Halioxenophilus</taxon>
    </lineage>
</organism>
<name>A0AAV3U5T2_9ALTE</name>
<evidence type="ECO:0000256" key="9">
    <source>
        <dbReference type="ARBA" id="ARBA00023136"/>
    </source>
</evidence>
<dbReference type="InterPro" id="IPR022792">
    <property type="entry name" value="T2SS_protein-GspN"/>
</dbReference>
<evidence type="ECO:0000256" key="3">
    <source>
        <dbReference type="ARBA" id="ARBA00021563"/>
    </source>
</evidence>
<evidence type="ECO:0000256" key="8">
    <source>
        <dbReference type="ARBA" id="ARBA00022927"/>
    </source>
</evidence>
<reference evidence="12" key="1">
    <citation type="journal article" date="2019" name="Int. J. Syst. Evol. Microbiol.">
        <title>The Global Catalogue of Microorganisms (GCM) 10K type strain sequencing project: providing services to taxonomists for standard genome sequencing and annotation.</title>
        <authorList>
            <consortium name="The Broad Institute Genomics Platform"/>
            <consortium name="The Broad Institute Genome Sequencing Center for Infectious Disease"/>
            <person name="Wu L."/>
            <person name="Ma J."/>
        </authorList>
    </citation>
    <scope>NUCLEOTIDE SEQUENCE [LARGE SCALE GENOMIC DNA]</scope>
    <source>
        <strain evidence="12">JCM 19134</strain>
    </source>
</reference>
<evidence type="ECO:0000256" key="1">
    <source>
        <dbReference type="ARBA" id="ARBA00004533"/>
    </source>
</evidence>
<dbReference type="GO" id="GO:0005886">
    <property type="term" value="C:plasma membrane"/>
    <property type="evidence" value="ECO:0007669"/>
    <property type="project" value="UniProtKB-SubCell"/>
</dbReference>
<keyword evidence="6" id="KW-0997">Cell inner membrane</keyword>
<keyword evidence="12" id="KW-1185">Reference proteome</keyword>
<accession>A0AAV3U5T2</accession>
<keyword evidence="4" id="KW-0813">Transport</keyword>
<dbReference type="Pfam" id="PF01203">
    <property type="entry name" value="T2SSN"/>
    <property type="match status" value="1"/>
</dbReference>
<evidence type="ECO:0000256" key="7">
    <source>
        <dbReference type="ARBA" id="ARBA00022692"/>
    </source>
</evidence>
<dbReference type="RefSeq" id="WP_345424960.1">
    <property type="nucleotide sequence ID" value="NZ_AP031496.1"/>
</dbReference>
<evidence type="ECO:0000256" key="10">
    <source>
        <dbReference type="ARBA" id="ARBA00030772"/>
    </source>
</evidence>
<evidence type="ECO:0000256" key="4">
    <source>
        <dbReference type="ARBA" id="ARBA00022448"/>
    </source>
</evidence>
<keyword evidence="7" id="KW-0812">Transmembrane</keyword>
<proteinExistence type="inferred from homology"/>
<comment type="subcellular location">
    <subcellularLocation>
        <location evidence="1">Cell inner membrane</location>
    </subcellularLocation>
</comment>
<comment type="similarity">
    <text evidence="2">Belongs to the GSP N family.</text>
</comment>
<dbReference type="GO" id="GO:0015627">
    <property type="term" value="C:type II protein secretion system complex"/>
    <property type="evidence" value="ECO:0007669"/>
    <property type="project" value="InterPro"/>
</dbReference>
<protein>
    <recommendedName>
        <fullName evidence="3">Type II secretion system protein N</fullName>
    </recommendedName>
    <alternativeName>
        <fullName evidence="10">General secretion pathway protein N</fullName>
    </alternativeName>
</protein>